<feature type="region of interest" description="Disordered" evidence="3">
    <location>
        <begin position="545"/>
        <end position="568"/>
    </location>
</feature>
<keyword evidence="6" id="KW-1185">Reference proteome</keyword>
<dbReference type="PANTHER" id="PTHR42693">
    <property type="entry name" value="ARYLSULFATASE FAMILY MEMBER"/>
    <property type="match status" value="1"/>
</dbReference>
<evidence type="ECO:0000256" key="1">
    <source>
        <dbReference type="ARBA" id="ARBA00008779"/>
    </source>
</evidence>
<evidence type="ECO:0000256" key="2">
    <source>
        <dbReference type="ARBA" id="ARBA00022801"/>
    </source>
</evidence>
<reference evidence="5 6" key="1">
    <citation type="submission" date="2020-03" db="EMBL/GenBank/DDBJ databases">
        <title>Genomic Encyclopedia of Type Strains, Phase IV (KMG-IV): sequencing the most valuable type-strain genomes for metagenomic binning, comparative biology and taxonomic classification.</title>
        <authorList>
            <person name="Goeker M."/>
        </authorList>
    </citation>
    <scope>NUCLEOTIDE SEQUENCE [LARGE SCALE GENOMIC DNA]</scope>
    <source>
        <strain evidence="5 6">DSM 101599</strain>
    </source>
</reference>
<protein>
    <submittedName>
        <fullName evidence="5">Arylsulfatase A-like enzyme</fullName>
    </submittedName>
</protein>
<dbReference type="InterPro" id="IPR017850">
    <property type="entry name" value="Alkaline_phosphatase_core_sf"/>
</dbReference>
<evidence type="ECO:0000256" key="3">
    <source>
        <dbReference type="SAM" id="MobiDB-lite"/>
    </source>
</evidence>
<comment type="similarity">
    <text evidence="1">Belongs to the sulfatase family.</text>
</comment>
<accession>A0ABX0UEI2</accession>
<feature type="domain" description="Sulfatase N-terminal" evidence="4">
    <location>
        <begin position="24"/>
        <end position="422"/>
    </location>
</feature>
<comment type="caution">
    <text evidence="5">The sequence shown here is derived from an EMBL/GenBank/DDBJ whole genome shotgun (WGS) entry which is preliminary data.</text>
</comment>
<keyword evidence="2" id="KW-0378">Hydrolase</keyword>
<proteinExistence type="inferred from homology"/>
<dbReference type="Gene3D" id="3.40.720.10">
    <property type="entry name" value="Alkaline Phosphatase, subunit A"/>
    <property type="match status" value="1"/>
</dbReference>
<dbReference type="RefSeq" id="WP_208412348.1">
    <property type="nucleotide sequence ID" value="NZ_JAASQL010000003.1"/>
</dbReference>
<evidence type="ECO:0000313" key="6">
    <source>
        <dbReference type="Proteomes" id="UP000745859"/>
    </source>
</evidence>
<dbReference type="Proteomes" id="UP000745859">
    <property type="component" value="Unassembled WGS sequence"/>
</dbReference>
<dbReference type="InterPro" id="IPR000917">
    <property type="entry name" value="Sulfatase_N"/>
</dbReference>
<dbReference type="Pfam" id="PF00884">
    <property type="entry name" value="Sulfatase"/>
    <property type="match status" value="1"/>
</dbReference>
<dbReference type="PANTHER" id="PTHR42693:SF53">
    <property type="entry name" value="ENDO-4-O-SULFATASE"/>
    <property type="match status" value="1"/>
</dbReference>
<sequence length="568" mass="64730">MIQKLSFLLLLTTSLLVAQKNKKPNIIVVLADDISAREMPIYKSDTWSPPTGGNTQDVKYRANTPVLDKIAQEGLYIKTAWAAVVCSPSRAMMMTGRYAHLHKWWGNKTTGKYTNEEGKPATYPFYESSPLGIAEVAKQGGYTSIWAGKSQMRNPNLNKYGFDEGVFTPGESSMEGENPYTDFQVELKKVDGKKQVINNDTGEKAATYPQSGWYWKPHVMLMNNPSSKKQFEWWPNTKESKKEYGLNTYGPDVELDFIFDFMERKTKEKKPFFVYHTTHLGHDAFDFFNPQTHTKWPGTPKVEWKNGKYTRTQPNVTGDKGVYNTHGTVTEPGIHNHINYLDYQMSLYLQKLKDLKIDKNTIVIFCADNGTSGYGKNSAESQKGTHVPFIVYAPGLGLTKKGEQDVLVNLADVLPTIAEIGGVSLPKDYEINGVSLWPFLTTKQKEHREWIYGYKDGQQIIRSKSVLKDGFNKWYDVSNTPSDLISYPKINNWNDASKELKEEKAALEKILPQFNTFKTAQHGPLTEKHKKQVEEQEALKKEKLKALKAKKRATQQAKKNKNKKKEKY</sequence>
<evidence type="ECO:0000259" key="4">
    <source>
        <dbReference type="Pfam" id="PF00884"/>
    </source>
</evidence>
<organism evidence="5 6">
    <name type="scientific">Wenyingzhuangia heitensis</name>
    <dbReference type="NCBI Taxonomy" id="1487859"/>
    <lineage>
        <taxon>Bacteria</taxon>
        <taxon>Pseudomonadati</taxon>
        <taxon>Bacteroidota</taxon>
        <taxon>Flavobacteriia</taxon>
        <taxon>Flavobacteriales</taxon>
        <taxon>Flavobacteriaceae</taxon>
        <taxon>Wenyingzhuangia</taxon>
    </lineage>
</organism>
<feature type="compositionally biased region" description="Basic residues" evidence="3">
    <location>
        <begin position="546"/>
        <end position="568"/>
    </location>
</feature>
<gene>
    <name evidence="5" type="ORF">FHR24_002407</name>
</gene>
<name>A0ABX0UEI2_9FLAO</name>
<dbReference type="InterPro" id="IPR050738">
    <property type="entry name" value="Sulfatase"/>
</dbReference>
<dbReference type="EMBL" id="JAASQL010000003">
    <property type="protein sequence ID" value="NIJ45936.1"/>
    <property type="molecule type" value="Genomic_DNA"/>
</dbReference>
<dbReference type="SUPFAM" id="SSF53649">
    <property type="entry name" value="Alkaline phosphatase-like"/>
    <property type="match status" value="1"/>
</dbReference>
<evidence type="ECO:0000313" key="5">
    <source>
        <dbReference type="EMBL" id="NIJ45936.1"/>
    </source>
</evidence>